<dbReference type="CDD" id="cd06582">
    <property type="entry name" value="TM_PBP1_LivH_like"/>
    <property type="match status" value="1"/>
</dbReference>
<keyword evidence="3" id="KW-1003">Cell membrane</keyword>
<dbReference type="GO" id="GO:0022857">
    <property type="term" value="F:transmembrane transporter activity"/>
    <property type="evidence" value="ECO:0007669"/>
    <property type="project" value="InterPro"/>
</dbReference>
<keyword evidence="6 9" id="KW-1133">Transmembrane helix</keyword>
<dbReference type="Proteomes" id="UP000186141">
    <property type="component" value="Unassembled WGS sequence"/>
</dbReference>
<evidence type="ECO:0000256" key="8">
    <source>
        <dbReference type="ARBA" id="ARBA00037998"/>
    </source>
</evidence>
<name>A0A1N7NZ08_9RHOB</name>
<organism evidence="10 11">
    <name type="scientific">Gemmobacter megaterium</name>
    <dbReference type="NCBI Taxonomy" id="1086013"/>
    <lineage>
        <taxon>Bacteria</taxon>
        <taxon>Pseudomonadati</taxon>
        <taxon>Pseudomonadota</taxon>
        <taxon>Alphaproteobacteria</taxon>
        <taxon>Rhodobacterales</taxon>
        <taxon>Paracoccaceae</taxon>
        <taxon>Gemmobacter</taxon>
    </lineage>
</organism>
<dbReference type="InterPro" id="IPR001851">
    <property type="entry name" value="ABC_transp_permease"/>
</dbReference>
<feature type="transmembrane region" description="Helical" evidence="9">
    <location>
        <begin position="267"/>
        <end position="284"/>
    </location>
</feature>
<dbReference type="InterPro" id="IPR052157">
    <property type="entry name" value="BCAA_transport_permease"/>
</dbReference>
<evidence type="ECO:0000256" key="3">
    <source>
        <dbReference type="ARBA" id="ARBA00022475"/>
    </source>
</evidence>
<feature type="transmembrane region" description="Helical" evidence="9">
    <location>
        <begin position="195"/>
        <end position="216"/>
    </location>
</feature>
<keyword evidence="5" id="KW-0029">Amino-acid transport</keyword>
<evidence type="ECO:0000256" key="7">
    <source>
        <dbReference type="ARBA" id="ARBA00023136"/>
    </source>
</evidence>
<keyword evidence="2" id="KW-0813">Transport</keyword>
<protein>
    <submittedName>
        <fullName evidence="10">Amino acid/amide ABC transporter membrane protein 1, HAAT family</fullName>
    </submittedName>
</protein>
<dbReference type="Pfam" id="PF02653">
    <property type="entry name" value="BPD_transp_2"/>
    <property type="match status" value="1"/>
</dbReference>
<keyword evidence="4 9" id="KW-0812">Transmembrane</keyword>
<evidence type="ECO:0000256" key="5">
    <source>
        <dbReference type="ARBA" id="ARBA00022970"/>
    </source>
</evidence>
<dbReference type="PANTHER" id="PTHR11795">
    <property type="entry name" value="BRANCHED-CHAIN AMINO ACID TRANSPORT SYSTEM PERMEASE PROTEIN LIVH"/>
    <property type="match status" value="1"/>
</dbReference>
<feature type="transmembrane region" description="Helical" evidence="9">
    <location>
        <begin position="68"/>
        <end position="86"/>
    </location>
</feature>
<evidence type="ECO:0000313" key="11">
    <source>
        <dbReference type="Proteomes" id="UP000186141"/>
    </source>
</evidence>
<evidence type="ECO:0000256" key="2">
    <source>
        <dbReference type="ARBA" id="ARBA00022448"/>
    </source>
</evidence>
<dbReference type="GO" id="GO:0006865">
    <property type="term" value="P:amino acid transport"/>
    <property type="evidence" value="ECO:0007669"/>
    <property type="project" value="UniProtKB-KW"/>
</dbReference>
<evidence type="ECO:0000256" key="4">
    <source>
        <dbReference type="ARBA" id="ARBA00022692"/>
    </source>
</evidence>
<feature type="transmembrane region" description="Helical" evidence="9">
    <location>
        <begin position="150"/>
        <end position="175"/>
    </location>
</feature>
<feature type="transmembrane region" description="Helical" evidence="9">
    <location>
        <begin position="44"/>
        <end position="62"/>
    </location>
</feature>
<dbReference type="EMBL" id="FTOT01000004">
    <property type="protein sequence ID" value="SIT03449.1"/>
    <property type="molecule type" value="Genomic_DNA"/>
</dbReference>
<dbReference type="GO" id="GO:0005886">
    <property type="term" value="C:plasma membrane"/>
    <property type="evidence" value="ECO:0007669"/>
    <property type="project" value="UniProtKB-SubCell"/>
</dbReference>
<keyword evidence="11" id="KW-1185">Reference proteome</keyword>
<sequence length="296" mass="31347">MVDTLLSGQLLFAALVSGSLYALVALGLNLVYGTLRLLNIAHGDLVMIGAYVAFWLFTLWAVPPLVALVLAAVLCAGLGWAVYAGLFRRMLAKPALAKRVEANSLILFYGISVILQNAAALAFTASPRAYRWLDTVITWGGVSMTLNRLLTLGVAAGICFGVLAFLRFHLFGWGLRAVIQRKDAAQVVGVNIERVQLITICAGFAVAGMAGVLVSMTEQITPFMGFPFTIVAFVVIIVGGLGNIGAGVLAGFALGLVETYGIALTSAGYRSILIYGIFVGVLMLRPEGLFTKAVRT</sequence>
<accession>A0A1N7NZ08</accession>
<evidence type="ECO:0000256" key="1">
    <source>
        <dbReference type="ARBA" id="ARBA00004651"/>
    </source>
</evidence>
<dbReference type="OrthoDB" id="9807115at2"/>
<proteinExistence type="inferred from homology"/>
<comment type="subcellular location">
    <subcellularLocation>
        <location evidence="1">Cell membrane</location>
        <topology evidence="1">Multi-pass membrane protein</topology>
    </subcellularLocation>
</comment>
<dbReference type="AlphaFoldDB" id="A0A1N7NZ08"/>
<dbReference type="STRING" id="1086013.SAMN05421774_104245"/>
<gene>
    <name evidence="10" type="ORF">SAMN05421774_104245</name>
</gene>
<keyword evidence="7 9" id="KW-0472">Membrane</keyword>
<dbReference type="PANTHER" id="PTHR11795:SF445">
    <property type="entry name" value="AMINO ACID ABC TRANSPORTER PERMEASE PROTEIN"/>
    <property type="match status" value="1"/>
</dbReference>
<feature type="transmembrane region" description="Helical" evidence="9">
    <location>
        <begin position="228"/>
        <end position="255"/>
    </location>
</feature>
<feature type="transmembrane region" description="Helical" evidence="9">
    <location>
        <begin position="106"/>
        <end position="130"/>
    </location>
</feature>
<feature type="transmembrane region" description="Helical" evidence="9">
    <location>
        <begin position="12"/>
        <end position="32"/>
    </location>
</feature>
<dbReference type="RefSeq" id="WP_076531535.1">
    <property type="nucleotide sequence ID" value="NZ_BMEH01000004.1"/>
</dbReference>
<evidence type="ECO:0000313" key="10">
    <source>
        <dbReference type="EMBL" id="SIT03449.1"/>
    </source>
</evidence>
<evidence type="ECO:0000256" key="6">
    <source>
        <dbReference type="ARBA" id="ARBA00022989"/>
    </source>
</evidence>
<comment type="similarity">
    <text evidence="8">Belongs to the binding-protein-dependent transport system permease family. LivHM subfamily.</text>
</comment>
<reference evidence="10 11" key="1">
    <citation type="submission" date="2017-01" db="EMBL/GenBank/DDBJ databases">
        <authorList>
            <person name="Mah S.A."/>
            <person name="Swanson W.J."/>
            <person name="Moy G.W."/>
            <person name="Vacquier V.D."/>
        </authorList>
    </citation>
    <scope>NUCLEOTIDE SEQUENCE [LARGE SCALE GENOMIC DNA]</scope>
    <source>
        <strain evidence="10 11">DSM 26375</strain>
    </source>
</reference>
<evidence type="ECO:0000256" key="9">
    <source>
        <dbReference type="SAM" id="Phobius"/>
    </source>
</evidence>